<dbReference type="CDD" id="cd07389">
    <property type="entry name" value="MPP_PhoD"/>
    <property type="match status" value="1"/>
</dbReference>
<organism evidence="1">
    <name type="scientific">Thauera sp. E7</name>
    <dbReference type="NCBI Taxonomy" id="504000"/>
    <lineage>
        <taxon>Bacteria</taxon>
        <taxon>Pseudomonadati</taxon>
        <taxon>Pseudomonadota</taxon>
        <taxon>Betaproteobacteria</taxon>
        <taxon>Rhodocyclales</taxon>
        <taxon>Zoogloeaceae</taxon>
        <taxon>Thauera</taxon>
    </lineage>
</organism>
<dbReference type="SUPFAM" id="SSF56300">
    <property type="entry name" value="Metallo-dependent phosphatases"/>
    <property type="match status" value="1"/>
</dbReference>
<evidence type="ECO:0008006" key="2">
    <source>
        <dbReference type="Google" id="ProtNLM"/>
    </source>
</evidence>
<evidence type="ECO:0000313" key="1">
    <source>
        <dbReference type="EMBL" id="ACB12956.1"/>
    </source>
</evidence>
<dbReference type="InterPro" id="IPR038607">
    <property type="entry name" value="PhoD-like_sf"/>
</dbReference>
<name>B4Y2Y0_9RHOO</name>
<dbReference type="EMBL" id="EU327987">
    <property type="protein sequence ID" value="ACB12956.1"/>
    <property type="molecule type" value="Genomic_DNA"/>
</dbReference>
<accession>B4Y2Y0</accession>
<protein>
    <recommendedName>
        <fullName evidence="2">PhoD-like phosphatase metallophosphatase domain-containing protein</fullName>
    </recommendedName>
</protein>
<dbReference type="Gene3D" id="3.60.21.70">
    <property type="entry name" value="PhoD-like phosphatase"/>
    <property type="match status" value="1"/>
</dbReference>
<sequence>MADALPSIPWVLAGPILRQCTPTRLVYWLAVREPALLRIRINPEVGKSRDLEMAPGEPGCRILTAGMHLHYLLIDLRFEEPLPQDCWIGYTIALQGLSAIDGVWLECADWAPDLCYPGKRSPGFVLPSRIRSLLHGSCRKPHHAGGDGLIEADQLLESLLAQDTLCTGQVPVSEAPDARPAWPSVLMMTGDQVYADDVAGPMLHAIQQVIARLVLPDEPLAGGELIGAPTAQLLYRHPAGFYRRDTLLPRQPRNYALIEVLFGGVEKPVFTTDSAHNHLISLGEVLAMYLLVWSPALWSQIDLTPPANLDAGALKLYHTERDVIQEFVAGLPAVQRLFAHLPTAMIFDDHDITDDWNLSREWEEVAYGHPFSRRVIGNAVFGYLINQAWGNHPDAFDGQLMDQVQSSLDTPGAEAHEALIDRLLRFDCWHYSWPTQPPLVVIDGRTHRWRSESAARKPSGLMDWEALTDLQQTLKGLPAVLLVSPAPIFGVKLIESIQRVFSWCGQSLLVDAENWMAHAGAGNTILNIFRHPKTPQHFVVLSGDVHYSFVYDVELRGQVRGPDIWQITSSGLRNSFPPRLLDVLDRANRWLYAPRSPLNWLTRRRHMRVIPRKPDGIPHGRRLLNGSGIGLVELDLEGVPWRIRELLSGGQIVSFSRREEESRWD</sequence>
<dbReference type="InterPro" id="IPR018946">
    <property type="entry name" value="PhoD-like_MPP"/>
</dbReference>
<dbReference type="PANTHER" id="PTHR37031:SF2">
    <property type="entry name" value="PHOD-LIKE PHOSPHATASE METALLOPHOSPHATASE DOMAIN-CONTAINING PROTEIN"/>
    <property type="match status" value="1"/>
</dbReference>
<dbReference type="InterPro" id="IPR029052">
    <property type="entry name" value="Metallo-depent_PP-like"/>
</dbReference>
<reference evidence="1" key="1">
    <citation type="journal article" date="2008" name="J. Bacteriol.">
        <title>The evolution of class 1 integrons and the rise of antibiotic resistance.</title>
        <authorList>
            <person name="Gillings M."/>
            <person name="Boucher Y."/>
            <person name="Labbate M."/>
            <person name="Holmes A."/>
            <person name="Krishnan S."/>
            <person name="Holley M."/>
            <person name="Stokes H.W."/>
        </authorList>
    </citation>
    <scope>NUCLEOTIDE SEQUENCE</scope>
</reference>
<dbReference type="PANTHER" id="PTHR37031">
    <property type="entry name" value="METALLOPHOSPHATASE BINDING DOMAIN PROTEIN"/>
    <property type="match status" value="1"/>
</dbReference>
<proteinExistence type="predicted"/>
<dbReference type="AlphaFoldDB" id="B4Y2Y0"/>